<proteinExistence type="predicted"/>
<accession>A0A938YQI8</accession>
<reference evidence="2" key="1">
    <citation type="submission" date="2021-01" db="EMBL/GenBank/DDBJ databases">
        <title>KCTC 19127 draft genome.</title>
        <authorList>
            <person name="An D."/>
        </authorList>
    </citation>
    <scope>NUCLEOTIDE SEQUENCE</scope>
    <source>
        <strain evidence="2">KCTC 19127</strain>
    </source>
</reference>
<protein>
    <submittedName>
        <fullName evidence="2">Sugar phosphate isomerase/epimerase</fullName>
    </submittedName>
</protein>
<comment type="caution">
    <text evidence="2">The sequence shown here is derived from an EMBL/GenBank/DDBJ whole genome shotgun (WGS) entry which is preliminary data.</text>
</comment>
<dbReference type="RefSeq" id="WP_205257731.1">
    <property type="nucleotide sequence ID" value="NZ_BAAAPV010000005.1"/>
</dbReference>
<dbReference type="SUPFAM" id="SSF51658">
    <property type="entry name" value="Xylose isomerase-like"/>
    <property type="match status" value="1"/>
</dbReference>
<feature type="domain" description="Xylose isomerase-like TIM barrel" evidence="1">
    <location>
        <begin position="32"/>
        <end position="265"/>
    </location>
</feature>
<organism evidence="2 3">
    <name type="scientific">Nakamurella flavida</name>
    <dbReference type="NCBI Taxonomy" id="363630"/>
    <lineage>
        <taxon>Bacteria</taxon>
        <taxon>Bacillati</taxon>
        <taxon>Actinomycetota</taxon>
        <taxon>Actinomycetes</taxon>
        <taxon>Nakamurellales</taxon>
        <taxon>Nakamurellaceae</taxon>
        <taxon>Nakamurella</taxon>
    </lineage>
</organism>
<evidence type="ECO:0000259" key="1">
    <source>
        <dbReference type="Pfam" id="PF01261"/>
    </source>
</evidence>
<sequence>MLSVTPGGGWADRLGIFARTFRRATPDQVARAVADAGYPLAHWNFAAIGRPTLADGVTPDEVTGVRAAFDAAGVGIPSVSGTFNVIHPDAELRAAQVRSAVRLIGLVPALGADVLTLCTGTRDADDMWRAHPGNSGPDAWDDLRRTLDPLLEAARDAGIRLGVEPEPGNVITDAARAARLLAELGPDAPLGIVLDPANLITPGTIAQQDEILREAMDLLGDRLIGAQAKDVVAQGYSAAGAGMLDYPAVLRQLARGPAVPLIVQDASEQDAARVRRDLLRWHDEAGR</sequence>
<dbReference type="EMBL" id="JAERWL010000011">
    <property type="protein sequence ID" value="MBM9477612.1"/>
    <property type="molecule type" value="Genomic_DNA"/>
</dbReference>
<name>A0A938YQI8_9ACTN</name>
<dbReference type="Proteomes" id="UP000663801">
    <property type="component" value="Unassembled WGS sequence"/>
</dbReference>
<dbReference type="Gene3D" id="3.20.20.150">
    <property type="entry name" value="Divalent-metal-dependent TIM barrel enzymes"/>
    <property type="match status" value="1"/>
</dbReference>
<dbReference type="AlphaFoldDB" id="A0A938YQI8"/>
<keyword evidence="3" id="KW-1185">Reference proteome</keyword>
<dbReference type="InterPro" id="IPR013022">
    <property type="entry name" value="Xyl_isomerase-like_TIM-brl"/>
</dbReference>
<keyword evidence="2" id="KW-0413">Isomerase</keyword>
<dbReference type="PANTHER" id="PTHR12110:SF21">
    <property type="entry name" value="XYLOSE ISOMERASE-LIKE TIM BARREL DOMAIN-CONTAINING PROTEIN"/>
    <property type="match status" value="1"/>
</dbReference>
<gene>
    <name evidence="2" type="ORF">JL107_14265</name>
</gene>
<dbReference type="InterPro" id="IPR036237">
    <property type="entry name" value="Xyl_isomerase-like_sf"/>
</dbReference>
<dbReference type="GO" id="GO:0016853">
    <property type="term" value="F:isomerase activity"/>
    <property type="evidence" value="ECO:0007669"/>
    <property type="project" value="UniProtKB-KW"/>
</dbReference>
<evidence type="ECO:0000313" key="2">
    <source>
        <dbReference type="EMBL" id="MBM9477612.1"/>
    </source>
</evidence>
<evidence type="ECO:0000313" key="3">
    <source>
        <dbReference type="Proteomes" id="UP000663801"/>
    </source>
</evidence>
<dbReference type="InterPro" id="IPR050312">
    <property type="entry name" value="IolE/XylAMocC-like"/>
</dbReference>
<dbReference type="Pfam" id="PF01261">
    <property type="entry name" value="AP_endonuc_2"/>
    <property type="match status" value="1"/>
</dbReference>
<dbReference type="PANTHER" id="PTHR12110">
    <property type="entry name" value="HYDROXYPYRUVATE ISOMERASE"/>
    <property type="match status" value="1"/>
</dbReference>